<evidence type="ECO:0000313" key="2">
    <source>
        <dbReference type="EMBL" id="KIO24100.1"/>
    </source>
</evidence>
<gene>
    <name evidence="2" type="ORF">M407DRAFT_26459</name>
</gene>
<organism evidence="2 3">
    <name type="scientific">Tulasnella calospora MUT 4182</name>
    <dbReference type="NCBI Taxonomy" id="1051891"/>
    <lineage>
        <taxon>Eukaryota</taxon>
        <taxon>Fungi</taxon>
        <taxon>Dikarya</taxon>
        <taxon>Basidiomycota</taxon>
        <taxon>Agaricomycotina</taxon>
        <taxon>Agaricomycetes</taxon>
        <taxon>Cantharellales</taxon>
        <taxon>Tulasnellaceae</taxon>
        <taxon>Tulasnella</taxon>
    </lineage>
</organism>
<dbReference type="InterPro" id="IPR006966">
    <property type="entry name" value="Peroxin-3"/>
</dbReference>
<dbReference type="STRING" id="1051891.A0A0C3Q4W4"/>
<dbReference type="GO" id="GO:0005778">
    <property type="term" value="C:peroxisomal membrane"/>
    <property type="evidence" value="ECO:0007669"/>
    <property type="project" value="InterPro"/>
</dbReference>
<dbReference type="GO" id="GO:0045046">
    <property type="term" value="P:protein import into peroxisome membrane"/>
    <property type="evidence" value="ECO:0007669"/>
    <property type="project" value="TreeGrafter"/>
</dbReference>
<reference evidence="3" key="2">
    <citation type="submission" date="2015-01" db="EMBL/GenBank/DDBJ databases">
        <title>Evolutionary Origins and Diversification of the Mycorrhizal Mutualists.</title>
        <authorList>
            <consortium name="DOE Joint Genome Institute"/>
            <consortium name="Mycorrhizal Genomics Consortium"/>
            <person name="Kohler A."/>
            <person name="Kuo A."/>
            <person name="Nagy L.G."/>
            <person name="Floudas D."/>
            <person name="Copeland A."/>
            <person name="Barry K.W."/>
            <person name="Cichocki N."/>
            <person name="Veneault-Fourrey C."/>
            <person name="LaButti K."/>
            <person name="Lindquist E.A."/>
            <person name="Lipzen A."/>
            <person name="Lundell T."/>
            <person name="Morin E."/>
            <person name="Murat C."/>
            <person name="Riley R."/>
            <person name="Ohm R."/>
            <person name="Sun H."/>
            <person name="Tunlid A."/>
            <person name="Henrissat B."/>
            <person name="Grigoriev I.V."/>
            <person name="Hibbett D.S."/>
            <person name="Martin F."/>
        </authorList>
    </citation>
    <scope>NUCLEOTIDE SEQUENCE [LARGE SCALE GENOMIC DNA]</scope>
    <source>
        <strain evidence="3">MUT 4182</strain>
    </source>
</reference>
<accession>A0A0C3Q4W4</accession>
<feature type="compositionally biased region" description="Pro residues" evidence="1">
    <location>
        <begin position="99"/>
        <end position="111"/>
    </location>
</feature>
<dbReference type="Pfam" id="PF04882">
    <property type="entry name" value="Peroxin-3"/>
    <property type="match status" value="1"/>
</dbReference>
<dbReference type="Proteomes" id="UP000054248">
    <property type="component" value="Unassembled WGS sequence"/>
</dbReference>
<feature type="compositionally biased region" description="Basic and acidic residues" evidence="1">
    <location>
        <begin position="436"/>
        <end position="447"/>
    </location>
</feature>
<proteinExistence type="predicted"/>
<feature type="region of interest" description="Disordered" evidence="1">
    <location>
        <begin position="158"/>
        <end position="189"/>
    </location>
</feature>
<dbReference type="HOGENOM" id="CLU_017002_2_0_1"/>
<sequence>MFSSVKKYFSDRKRTILSATAFIGGTYLAGHYALRRLEEMREKLVEDKTAKENLRNRFFRNQEDCIFTSQALVPAFGNQILEQLDVEALTLDIQYYGKPRPPPPAPSPPPQRALSPESSVPAGSPISGQASHYDLLASSVQDHTRDATAESWVKEFSGSQIGVPPQDLPLPPPRPHELSPPRSASVSPVPQPLVIVPNELGLSESASEAGDIMTSSVYTESSISPEAIVHVLEPSSILHLQSADASAVSAPAVPTKTKTELWKELRVMTFTRTLTILYTLTLLTLQTHIQLNLLASFKYVQSVYEMEAEQKEREREEGWWGSIKSPMDKLLGSANASSSSLLSRQEWDEMQARVVKVTDLSERKYLTISWWLLNVGWKEVKDKVEAAVAEVFSRVPLKSELTLVDLRQRINEVRMKVEHSPPAAKEGNNEELTESEQEKLQGVRPESEATLSASTTQRTEWESVLIPLTNASEQHALFSGGLSTDHVLSSLLDDAFRTLMDDTRLLLNGQDFGVVFEKAMDWGVDWFLERVQREMFDIRCEEQGEGDEKEEKKVKLAAMLPGVARLSHTLVNSMPNELIEGMSQLPEVSAFSAIIFASYEERLRPQDEML</sequence>
<reference evidence="2 3" key="1">
    <citation type="submission" date="2014-04" db="EMBL/GenBank/DDBJ databases">
        <authorList>
            <consortium name="DOE Joint Genome Institute"/>
            <person name="Kuo A."/>
            <person name="Girlanda M."/>
            <person name="Perotto S."/>
            <person name="Kohler A."/>
            <person name="Nagy L.G."/>
            <person name="Floudas D."/>
            <person name="Copeland A."/>
            <person name="Barry K.W."/>
            <person name="Cichocki N."/>
            <person name="Veneault-Fourrey C."/>
            <person name="LaButti K."/>
            <person name="Lindquist E.A."/>
            <person name="Lipzen A."/>
            <person name="Lundell T."/>
            <person name="Morin E."/>
            <person name="Murat C."/>
            <person name="Sun H."/>
            <person name="Tunlid A."/>
            <person name="Henrissat B."/>
            <person name="Grigoriev I.V."/>
            <person name="Hibbett D.S."/>
            <person name="Martin F."/>
            <person name="Nordberg H.P."/>
            <person name="Cantor M.N."/>
            <person name="Hua S.X."/>
        </authorList>
    </citation>
    <scope>NUCLEOTIDE SEQUENCE [LARGE SCALE GENOMIC DNA]</scope>
    <source>
        <strain evidence="2 3">MUT 4182</strain>
    </source>
</reference>
<dbReference type="PANTHER" id="PTHR28080:SF1">
    <property type="entry name" value="PEROXISOMAL BIOGENESIS FACTOR 3"/>
    <property type="match status" value="1"/>
</dbReference>
<dbReference type="AlphaFoldDB" id="A0A0C3Q4W4"/>
<evidence type="ECO:0000313" key="3">
    <source>
        <dbReference type="Proteomes" id="UP000054248"/>
    </source>
</evidence>
<protein>
    <recommendedName>
        <fullName evidence="4">Peroxin-3</fullName>
    </recommendedName>
</protein>
<keyword evidence="3" id="KW-1185">Reference proteome</keyword>
<feature type="region of interest" description="Disordered" evidence="1">
    <location>
        <begin position="417"/>
        <end position="456"/>
    </location>
</feature>
<name>A0A0C3Q4W4_9AGAM</name>
<dbReference type="EMBL" id="KN823068">
    <property type="protein sequence ID" value="KIO24100.1"/>
    <property type="molecule type" value="Genomic_DNA"/>
</dbReference>
<dbReference type="GO" id="GO:0030674">
    <property type="term" value="F:protein-macromolecule adaptor activity"/>
    <property type="evidence" value="ECO:0007669"/>
    <property type="project" value="TreeGrafter"/>
</dbReference>
<feature type="region of interest" description="Disordered" evidence="1">
    <location>
        <begin position="95"/>
        <end position="128"/>
    </location>
</feature>
<dbReference type="PANTHER" id="PTHR28080">
    <property type="entry name" value="PEROXISOMAL BIOGENESIS FACTOR 3"/>
    <property type="match status" value="1"/>
</dbReference>
<evidence type="ECO:0008006" key="4">
    <source>
        <dbReference type="Google" id="ProtNLM"/>
    </source>
</evidence>
<dbReference type="OrthoDB" id="45930at2759"/>
<evidence type="ECO:0000256" key="1">
    <source>
        <dbReference type="SAM" id="MobiDB-lite"/>
    </source>
</evidence>